<dbReference type="Proteomes" id="UP000242153">
    <property type="component" value="Unassembled WGS sequence"/>
</dbReference>
<evidence type="ECO:0000313" key="1">
    <source>
        <dbReference type="EMBL" id="OHX54603.1"/>
    </source>
</evidence>
<accession>A0ABX3D2S3</accession>
<gene>
    <name evidence="1" type="ORF">BB776_05680</name>
</gene>
<keyword evidence="2" id="KW-1185">Reference proteome</keyword>
<dbReference type="EMBL" id="MBQG01000043">
    <property type="protein sequence ID" value="OHX54603.1"/>
    <property type="molecule type" value="Genomic_DNA"/>
</dbReference>
<organism evidence="1 2">
    <name type="scientific">Planococcus salinarum</name>
    <dbReference type="NCBI Taxonomy" id="622695"/>
    <lineage>
        <taxon>Bacteria</taxon>
        <taxon>Bacillati</taxon>
        <taxon>Bacillota</taxon>
        <taxon>Bacilli</taxon>
        <taxon>Bacillales</taxon>
        <taxon>Caryophanaceae</taxon>
        <taxon>Planococcus</taxon>
    </lineage>
</organism>
<comment type="caution">
    <text evidence="1">The sequence shown here is derived from an EMBL/GenBank/DDBJ whole genome shotgun (WGS) entry which is preliminary data.</text>
</comment>
<proteinExistence type="predicted"/>
<reference evidence="1" key="1">
    <citation type="submission" date="2016-07" db="EMBL/GenBank/DDBJ databases">
        <title>Draft genome Planococcus salivarum.</title>
        <authorList>
            <person name="See-Too W.S."/>
        </authorList>
    </citation>
    <scope>NUCLEOTIDE SEQUENCE [LARGE SCALE GENOMIC DNA]</scope>
    <source>
        <strain evidence="1">DSM 23820</strain>
    </source>
</reference>
<sequence>MKPHVAAEKGTGILFEPGSDDAFAEYPLFFKNTVGKLIDRQMRWQSSCWMSIISKSITTRTAIKKATSAAVCGTDSEGFHSERGCGRTLWGEEFICCLHAPRDEEKLRRLRRGFGKISRNSISKGKNTSLKAF</sequence>
<name>A0ABX3D2S3_9BACL</name>
<evidence type="ECO:0000313" key="2">
    <source>
        <dbReference type="Proteomes" id="UP000242153"/>
    </source>
</evidence>
<protein>
    <submittedName>
        <fullName evidence="1">Uncharacterized protein</fullName>
    </submittedName>
</protein>